<evidence type="ECO:0000313" key="2">
    <source>
        <dbReference type="EMBL" id="TQL17346.1"/>
    </source>
</evidence>
<protein>
    <recommendedName>
        <fullName evidence="4">Holin</fullName>
    </recommendedName>
</protein>
<proteinExistence type="predicted"/>
<keyword evidence="1" id="KW-0472">Membrane</keyword>
<organism evidence="2 3">
    <name type="scientific">Zymomonas mobilis</name>
    <dbReference type="NCBI Taxonomy" id="542"/>
    <lineage>
        <taxon>Bacteria</taxon>
        <taxon>Pseudomonadati</taxon>
        <taxon>Pseudomonadota</taxon>
        <taxon>Alphaproteobacteria</taxon>
        <taxon>Sphingomonadales</taxon>
        <taxon>Zymomonadaceae</taxon>
        <taxon>Zymomonas</taxon>
    </lineage>
</organism>
<dbReference type="AlphaFoldDB" id="A0A542W1A3"/>
<feature type="transmembrane region" description="Helical" evidence="1">
    <location>
        <begin position="21"/>
        <end position="39"/>
    </location>
</feature>
<keyword evidence="1" id="KW-1133">Transmembrane helix</keyword>
<sequence>MRRFYTVIHWIEGRLRERTTWGGLLIVVGTLLGHDMGWINNMAQGIGMATFGGTLISFSNQNDKNLQIENKGCHD</sequence>
<accession>A0A542W1A3</accession>
<dbReference type="RefSeq" id="WP_141919694.1">
    <property type="nucleotide sequence ID" value="NZ_VFOF01000001.1"/>
</dbReference>
<keyword evidence="1" id="KW-0812">Transmembrane</keyword>
<evidence type="ECO:0000256" key="1">
    <source>
        <dbReference type="SAM" id="Phobius"/>
    </source>
</evidence>
<dbReference type="Proteomes" id="UP000316887">
    <property type="component" value="Unassembled WGS sequence"/>
</dbReference>
<evidence type="ECO:0008006" key="4">
    <source>
        <dbReference type="Google" id="ProtNLM"/>
    </source>
</evidence>
<comment type="caution">
    <text evidence="2">The sequence shown here is derived from an EMBL/GenBank/DDBJ whole genome shotgun (WGS) entry which is preliminary data.</text>
</comment>
<reference evidence="2 3" key="1">
    <citation type="submission" date="2019-06" db="EMBL/GenBank/DDBJ databases">
        <title>Genome sequencing of Zymomonas mobilis strains for genetic engineering and biofuel applications.</title>
        <authorList>
            <person name="Teravest M."/>
        </authorList>
    </citation>
    <scope>NUCLEOTIDE SEQUENCE [LARGE SCALE GENOMIC DNA]</scope>
    <source>
        <strain evidence="2 3">AN0101</strain>
    </source>
</reference>
<dbReference type="EMBL" id="VFOF01000001">
    <property type="protein sequence ID" value="TQL17346.1"/>
    <property type="molecule type" value="Genomic_DNA"/>
</dbReference>
<gene>
    <name evidence="2" type="ORF">FBY58_0921</name>
</gene>
<evidence type="ECO:0000313" key="3">
    <source>
        <dbReference type="Proteomes" id="UP000316887"/>
    </source>
</evidence>
<name>A0A542W1A3_ZYMMB</name>
<dbReference type="OrthoDB" id="7596951at2"/>